<accession>A0A381PTZ1</accession>
<protein>
    <recommendedName>
        <fullName evidence="3">Short-chain dehydrogenase</fullName>
    </recommendedName>
</protein>
<reference evidence="2" key="1">
    <citation type="submission" date="2018-05" db="EMBL/GenBank/DDBJ databases">
        <authorList>
            <person name="Lanie J.A."/>
            <person name="Ng W.-L."/>
            <person name="Kazmierczak K.M."/>
            <person name="Andrzejewski T.M."/>
            <person name="Davidsen T.M."/>
            <person name="Wayne K.J."/>
            <person name="Tettelin H."/>
            <person name="Glass J.I."/>
            <person name="Rusch D."/>
            <person name="Podicherti R."/>
            <person name="Tsui H.-C.T."/>
            <person name="Winkler M.E."/>
        </authorList>
    </citation>
    <scope>NUCLEOTIDE SEQUENCE</scope>
</reference>
<dbReference type="InterPro" id="IPR002347">
    <property type="entry name" value="SDR_fam"/>
</dbReference>
<sequence>MKGKTCLITGTASGMGRIAAKALAEKGARLILIDFDTDNGILAKDEIIRDTGNNSIEYIDCDVSSFSQLRALSDYIHINYSHLDILINNAGITESIRRESEDGFEMTMATNFLAPFLLTHLLLDLLEKNKHSRIINISSDGHKMVKDFDFESMNFATGWEKVNHSMGFQAYAQSKLCLNAFSFRLSEKLKKNGVDVYAVSPGYFINTNIHRHMRGMHGLFVNLIKPFLQSAEKGALNHIMMASEKRYEGQTGFYWEHGKIKEASNYSNDPKVIEFVWKYAFDATGIDNFSKQHG</sequence>
<dbReference type="GO" id="GO:0016491">
    <property type="term" value="F:oxidoreductase activity"/>
    <property type="evidence" value="ECO:0007669"/>
    <property type="project" value="UniProtKB-KW"/>
</dbReference>
<gene>
    <name evidence="2" type="ORF">METZ01_LOCUS23339</name>
</gene>
<dbReference type="SUPFAM" id="SSF51735">
    <property type="entry name" value="NAD(P)-binding Rossmann-fold domains"/>
    <property type="match status" value="1"/>
</dbReference>
<evidence type="ECO:0008006" key="3">
    <source>
        <dbReference type="Google" id="ProtNLM"/>
    </source>
</evidence>
<name>A0A381PTZ1_9ZZZZ</name>
<proteinExistence type="predicted"/>
<dbReference type="PRINTS" id="PR00081">
    <property type="entry name" value="GDHRDH"/>
</dbReference>
<evidence type="ECO:0000313" key="2">
    <source>
        <dbReference type="EMBL" id="SUZ70485.1"/>
    </source>
</evidence>
<evidence type="ECO:0000256" key="1">
    <source>
        <dbReference type="ARBA" id="ARBA00023002"/>
    </source>
</evidence>
<dbReference type="AlphaFoldDB" id="A0A381PTZ1"/>
<dbReference type="PRINTS" id="PR00080">
    <property type="entry name" value="SDRFAMILY"/>
</dbReference>
<dbReference type="Pfam" id="PF00106">
    <property type="entry name" value="adh_short"/>
    <property type="match status" value="1"/>
</dbReference>
<organism evidence="2">
    <name type="scientific">marine metagenome</name>
    <dbReference type="NCBI Taxonomy" id="408172"/>
    <lineage>
        <taxon>unclassified sequences</taxon>
        <taxon>metagenomes</taxon>
        <taxon>ecological metagenomes</taxon>
    </lineage>
</organism>
<dbReference type="PANTHER" id="PTHR43157:SF31">
    <property type="entry name" value="PHOSPHATIDYLINOSITOL-GLYCAN BIOSYNTHESIS CLASS F PROTEIN"/>
    <property type="match status" value="1"/>
</dbReference>
<dbReference type="PANTHER" id="PTHR43157">
    <property type="entry name" value="PHOSPHATIDYLINOSITOL-GLYCAN BIOSYNTHESIS CLASS F PROTEIN-RELATED"/>
    <property type="match status" value="1"/>
</dbReference>
<keyword evidence="1" id="KW-0560">Oxidoreductase</keyword>
<dbReference type="InterPro" id="IPR036291">
    <property type="entry name" value="NAD(P)-bd_dom_sf"/>
</dbReference>
<dbReference type="EMBL" id="UINC01001093">
    <property type="protein sequence ID" value="SUZ70485.1"/>
    <property type="molecule type" value="Genomic_DNA"/>
</dbReference>
<dbReference type="Gene3D" id="3.40.50.720">
    <property type="entry name" value="NAD(P)-binding Rossmann-like Domain"/>
    <property type="match status" value="1"/>
</dbReference>